<keyword evidence="1" id="KW-1133">Transmembrane helix</keyword>
<feature type="transmembrane region" description="Helical" evidence="1">
    <location>
        <begin position="6"/>
        <end position="24"/>
    </location>
</feature>
<evidence type="ECO:0000259" key="2">
    <source>
        <dbReference type="PROSITE" id="PS50887"/>
    </source>
</evidence>
<keyword evidence="1" id="KW-0472">Membrane</keyword>
<dbReference type="PROSITE" id="PS50887">
    <property type="entry name" value="GGDEF"/>
    <property type="match status" value="1"/>
</dbReference>
<evidence type="ECO:0000313" key="4">
    <source>
        <dbReference type="Proteomes" id="UP001239782"/>
    </source>
</evidence>
<dbReference type="SMART" id="SM00267">
    <property type="entry name" value="GGDEF"/>
    <property type="match status" value="1"/>
</dbReference>
<keyword evidence="3" id="KW-0548">Nucleotidyltransferase</keyword>
<dbReference type="RefSeq" id="WP_309201642.1">
    <property type="nucleotide sequence ID" value="NZ_CP133548.1"/>
</dbReference>
<dbReference type="Proteomes" id="UP001239782">
    <property type="component" value="Chromosome"/>
</dbReference>
<dbReference type="EMBL" id="CP133548">
    <property type="protein sequence ID" value="WMS86497.1"/>
    <property type="molecule type" value="Genomic_DNA"/>
</dbReference>
<dbReference type="EC" id="2.7.7.65" evidence="3"/>
<sequence>MIESILLISQTASLVALVLLYFQLQQKKKQLLSLQRIDEATQVLSKHALQAELNQAFSAAKRYQLPLTLGIISFSELDLSNAKQLKQFKQTAQHLKRLLRLTDCLGRYSDDTLMLALTHTNTHDARAVIERIFNDVLKAIDTPVFVGISHVTGLTPNLKNLTECCQKALQKAKDQGVSGVQYFTEETLPEESPSN</sequence>
<dbReference type="Gene3D" id="3.30.70.270">
    <property type="match status" value="1"/>
</dbReference>
<reference evidence="3 4" key="1">
    <citation type="submission" date="2023-08" db="EMBL/GenBank/DDBJ databases">
        <title>Pleionea litopenaei sp. nov., isolated from stomach of juvenile Litopenaeus vannamei.</title>
        <authorList>
            <person name="Rho A.M."/>
            <person name="Hwang C.Y."/>
        </authorList>
    </citation>
    <scope>NUCLEOTIDE SEQUENCE [LARGE SCALE GENOMIC DNA]</scope>
    <source>
        <strain evidence="3 4">HL-JVS1</strain>
    </source>
</reference>
<proteinExistence type="predicted"/>
<evidence type="ECO:0000256" key="1">
    <source>
        <dbReference type="SAM" id="Phobius"/>
    </source>
</evidence>
<gene>
    <name evidence="3" type="ORF">Q9312_14845</name>
</gene>
<dbReference type="InterPro" id="IPR000160">
    <property type="entry name" value="GGDEF_dom"/>
</dbReference>
<keyword evidence="3" id="KW-0808">Transferase</keyword>
<name>A0AA51X5T0_9GAMM</name>
<keyword evidence="4" id="KW-1185">Reference proteome</keyword>
<evidence type="ECO:0000313" key="3">
    <source>
        <dbReference type="EMBL" id="WMS86497.1"/>
    </source>
</evidence>
<organism evidence="3 4">
    <name type="scientific">Pleionea litopenaei</name>
    <dbReference type="NCBI Taxonomy" id="3070815"/>
    <lineage>
        <taxon>Bacteria</taxon>
        <taxon>Pseudomonadati</taxon>
        <taxon>Pseudomonadota</taxon>
        <taxon>Gammaproteobacteria</taxon>
        <taxon>Oceanospirillales</taxon>
        <taxon>Pleioneaceae</taxon>
        <taxon>Pleionea</taxon>
    </lineage>
</organism>
<protein>
    <submittedName>
        <fullName evidence="3">Diguanylate cyclase</fullName>
        <ecNumber evidence="3">2.7.7.65</ecNumber>
    </submittedName>
</protein>
<feature type="domain" description="GGDEF" evidence="2">
    <location>
        <begin position="70"/>
        <end position="185"/>
    </location>
</feature>
<keyword evidence="1" id="KW-0812">Transmembrane</keyword>
<dbReference type="AlphaFoldDB" id="A0AA51X5T0"/>
<accession>A0AA51X5T0</accession>
<dbReference type="GO" id="GO:0052621">
    <property type="term" value="F:diguanylate cyclase activity"/>
    <property type="evidence" value="ECO:0007669"/>
    <property type="project" value="UniProtKB-EC"/>
</dbReference>
<dbReference type="InterPro" id="IPR029787">
    <property type="entry name" value="Nucleotide_cyclase"/>
</dbReference>
<dbReference type="KEGG" id="plei:Q9312_14845"/>
<dbReference type="InterPro" id="IPR043128">
    <property type="entry name" value="Rev_trsase/Diguanyl_cyclase"/>
</dbReference>
<dbReference type="Pfam" id="PF00990">
    <property type="entry name" value="GGDEF"/>
    <property type="match status" value="1"/>
</dbReference>
<dbReference type="SUPFAM" id="SSF55073">
    <property type="entry name" value="Nucleotide cyclase"/>
    <property type="match status" value="1"/>
</dbReference>